<dbReference type="EMBL" id="CAKOGP040002025">
    <property type="protein sequence ID" value="CAJ1959808.1"/>
    <property type="molecule type" value="Genomic_DNA"/>
</dbReference>
<evidence type="ECO:0000256" key="2">
    <source>
        <dbReference type="SAM" id="SignalP"/>
    </source>
</evidence>
<feature type="coiled-coil region" evidence="1">
    <location>
        <begin position="259"/>
        <end position="286"/>
    </location>
</feature>
<evidence type="ECO:0000256" key="1">
    <source>
        <dbReference type="SAM" id="Coils"/>
    </source>
</evidence>
<comment type="caution">
    <text evidence="4">The sequence shown here is derived from an EMBL/GenBank/DDBJ whole genome shotgun (WGS) entry which is preliminary data.</text>
</comment>
<dbReference type="SMART" id="SM01190">
    <property type="entry name" value="EMP24_GP25L"/>
    <property type="match status" value="1"/>
</dbReference>
<accession>A0AAD2PWA1</accession>
<evidence type="ECO:0000259" key="3">
    <source>
        <dbReference type="SMART" id="SM01190"/>
    </source>
</evidence>
<feature type="chain" id="PRO_5042235762" description="GOLD domain-containing protein" evidence="2">
    <location>
        <begin position="24"/>
        <end position="336"/>
    </location>
</feature>
<protein>
    <recommendedName>
        <fullName evidence="3">GOLD domain-containing protein</fullName>
    </recommendedName>
</protein>
<evidence type="ECO:0000313" key="5">
    <source>
        <dbReference type="Proteomes" id="UP001295423"/>
    </source>
</evidence>
<dbReference type="AlphaFoldDB" id="A0AAD2PWA1"/>
<sequence>MIRSRLLLKLSWCLICLLESVASLPMEQTVPFKRMECFYDTFQEGERATMSIFVLSGSPLQATIRLEGPLAPLGADQNMQKFHESVMEFERNPNAKMTSDDFVYEQQVVDFESIEFEPLEEEEAVDQITGDDKHSEVMKVYERAKRRNEIAKRKRQAVRASDDPVLFTNGVPRAGWYRGCVVAHVDTVDVEFDLRKESDYGMHPSNDHVLSQDDYRRLQEDISSDAAQEKATAAMTKNGRRNVQQLQWQQGEMANDEDFVQAKEKIKELRSLLADIQSLMAKERRRVATHKQINEHSHQRMVKASFWETVLFVGITLMQVYLIHTWFTSGAPVLGR</sequence>
<dbReference type="Pfam" id="PF01105">
    <property type="entry name" value="EMP24_GP25L"/>
    <property type="match status" value="1"/>
</dbReference>
<gene>
    <name evidence="4" type="ORF">CYCCA115_LOCUS18227</name>
</gene>
<evidence type="ECO:0000313" key="4">
    <source>
        <dbReference type="EMBL" id="CAJ1959808.1"/>
    </source>
</evidence>
<reference evidence="4" key="1">
    <citation type="submission" date="2023-08" db="EMBL/GenBank/DDBJ databases">
        <authorList>
            <person name="Audoor S."/>
            <person name="Bilcke G."/>
        </authorList>
    </citation>
    <scope>NUCLEOTIDE SEQUENCE</scope>
</reference>
<keyword evidence="5" id="KW-1185">Reference proteome</keyword>
<feature type="signal peptide" evidence="2">
    <location>
        <begin position="1"/>
        <end position="23"/>
    </location>
</feature>
<dbReference type="InterPro" id="IPR009038">
    <property type="entry name" value="GOLD_dom"/>
</dbReference>
<keyword evidence="1" id="KW-0175">Coiled coil</keyword>
<keyword evidence="2" id="KW-0732">Signal</keyword>
<name>A0AAD2PWA1_9STRA</name>
<organism evidence="4 5">
    <name type="scientific">Cylindrotheca closterium</name>
    <dbReference type="NCBI Taxonomy" id="2856"/>
    <lineage>
        <taxon>Eukaryota</taxon>
        <taxon>Sar</taxon>
        <taxon>Stramenopiles</taxon>
        <taxon>Ochrophyta</taxon>
        <taxon>Bacillariophyta</taxon>
        <taxon>Bacillariophyceae</taxon>
        <taxon>Bacillariophycidae</taxon>
        <taxon>Bacillariales</taxon>
        <taxon>Bacillariaceae</taxon>
        <taxon>Cylindrotheca</taxon>
    </lineage>
</organism>
<dbReference type="Proteomes" id="UP001295423">
    <property type="component" value="Unassembled WGS sequence"/>
</dbReference>
<proteinExistence type="predicted"/>
<feature type="domain" description="GOLD" evidence="3">
    <location>
        <begin position="25"/>
        <end position="328"/>
    </location>
</feature>